<sequence>MDPVLRTLLLERLEASELDAEAKRVIEVACEAGQPVTGATAPAVWLSSVTVEGFRGIGAPATLTLEPSPGLTVVVGRNGSGKSSFAEGLELLMTGRLKRWEKRPKAWTETWQSLHHDGPTQLAASLVVEGTGESVVLAQEWPHGAAYDDTSGRAGAAAALAQHGWDVALPSFRPFLAYAELATMFDTLSSLYEALTPVLGLGDVDELVTSLASARLAYDNQRKDVARLRDALVARLDPEDEHAALVAAALGARKPDLDAIEQLLEDAPDYSGDTAILRRLAGLHLPSDEEIRGAFTALRVARRAVEDAAATDAKRATDIAALLRRALAVRDPAHPDCPVCGTADVLDDAWASRAAEEAAALDEQARTLTRANADLSAARRTVDALIDANARSAPALAEQVGLMPPLAPADDEAPLDLFTTPEVVDPLATLETPDDVIAAATHLRALCSRAGDELGKRGAAWQELSTHVAAWLAQAQEVEQRASTLKALKEAEKWVKGAAEDLRRERFAPISERAIENWRELRQGSAIDLHDITLKKSGRTGRADFDVRADGEGANALGVMSQGELLALSVSVFLPRAALDESPFRFAVIDDPVQAMDPAKVDGLARVLHRAARTRQIVVFTHDDRLPEAIRRLRLDATMLHVDRRAQSTVDVQISRSPVQRYLDGARGYAKPDRLPPEVQARVVPMFCRSAVEAAAANIVRRRAVEQGTSLDQADEQIDEARTLRETLALVLFGEAGRQGEVAGEVRKRFGPAAASLVSELNRGSHGTVLDPPTLKRLPDSTREFITALMAA</sequence>
<name>A0A9X3SB22_9ACTN</name>
<dbReference type="InterPro" id="IPR038729">
    <property type="entry name" value="Rad50/SbcC_AAA"/>
</dbReference>
<feature type="coiled-coil region" evidence="4">
    <location>
        <begin position="351"/>
        <end position="381"/>
    </location>
</feature>
<evidence type="ECO:0000256" key="1">
    <source>
        <dbReference type="ARBA" id="ARBA00006930"/>
    </source>
</evidence>
<evidence type="ECO:0000313" key="7">
    <source>
        <dbReference type="Proteomes" id="UP001149140"/>
    </source>
</evidence>
<dbReference type="Gene3D" id="3.40.50.300">
    <property type="entry name" value="P-loop containing nucleotide triphosphate hydrolases"/>
    <property type="match status" value="2"/>
</dbReference>
<feature type="domain" description="Rad50/SbcC-type AAA" evidence="5">
    <location>
        <begin position="48"/>
        <end position="104"/>
    </location>
</feature>
<organism evidence="6 7">
    <name type="scientific">Solirubrobacter ginsenosidimutans</name>
    <dbReference type="NCBI Taxonomy" id="490573"/>
    <lineage>
        <taxon>Bacteria</taxon>
        <taxon>Bacillati</taxon>
        <taxon>Actinomycetota</taxon>
        <taxon>Thermoleophilia</taxon>
        <taxon>Solirubrobacterales</taxon>
        <taxon>Solirubrobacteraceae</taxon>
        <taxon>Solirubrobacter</taxon>
    </lineage>
</organism>
<proteinExistence type="inferred from homology"/>
<evidence type="ECO:0000256" key="2">
    <source>
        <dbReference type="ARBA" id="ARBA00011322"/>
    </source>
</evidence>
<keyword evidence="7" id="KW-1185">Reference proteome</keyword>
<comment type="caution">
    <text evidence="6">The sequence shown here is derived from an EMBL/GenBank/DDBJ whole genome shotgun (WGS) entry which is preliminary data.</text>
</comment>
<dbReference type="GO" id="GO:0016887">
    <property type="term" value="F:ATP hydrolysis activity"/>
    <property type="evidence" value="ECO:0007669"/>
    <property type="project" value="InterPro"/>
</dbReference>
<evidence type="ECO:0000259" key="5">
    <source>
        <dbReference type="Pfam" id="PF13476"/>
    </source>
</evidence>
<evidence type="ECO:0000313" key="6">
    <source>
        <dbReference type="EMBL" id="MDA0166558.1"/>
    </source>
</evidence>
<comment type="subunit">
    <text evidence="2">Heterodimer of SbcC and SbcD.</text>
</comment>
<dbReference type="GO" id="GO:0006302">
    <property type="term" value="P:double-strand break repair"/>
    <property type="evidence" value="ECO:0007669"/>
    <property type="project" value="InterPro"/>
</dbReference>
<dbReference type="RefSeq" id="WP_270045816.1">
    <property type="nucleotide sequence ID" value="NZ_JAPDOD010000069.1"/>
</dbReference>
<dbReference type="PANTHER" id="PTHR32114:SF2">
    <property type="entry name" value="ABC TRANSPORTER ABCH.3"/>
    <property type="match status" value="1"/>
</dbReference>
<dbReference type="PANTHER" id="PTHR32114">
    <property type="entry name" value="ABC TRANSPORTER ABCH.3"/>
    <property type="match status" value="1"/>
</dbReference>
<evidence type="ECO:0000256" key="3">
    <source>
        <dbReference type="ARBA" id="ARBA00013368"/>
    </source>
</evidence>
<protein>
    <recommendedName>
        <fullName evidence="3">Nuclease SbcCD subunit C</fullName>
    </recommendedName>
</protein>
<evidence type="ECO:0000256" key="4">
    <source>
        <dbReference type="SAM" id="Coils"/>
    </source>
</evidence>
<comment type="similarity">
    <text evidence="1">Belongs to the SMC family. SbcC subfamily.</text>
</comment>
<dbReference type="AlphaFoldDB" id="A0A9X3SB22"/>
<dbReference type="InterPro" id="IPR027417">
    <property type="entry name" value="P-loop_NTPase"/>
</dbReference>
<dbReference type="EMBL" id="JAPDOD010000069">
    <property type="protein sequence ID" value="MDA0166558.1"/>
    <property type="molecule type" value="Genomic_DNA"/>
</dbReference>
<accession>A0A9X3SB22</accession>
<gene>
    <name evidence="6" type="ORF">OM076_40215</name>
</gene>
<dbReference type="Proteomes" id="UP001149140">
    <property type="component" value="Unassembled WGS sequence"/>
</dbReference>
<dbReference type="Pfam" id="PF13476">
    <property type="entry name" value="AAA_23"/>
    <property type="match status" value="1"/>
</dbReference>
<keyword evidence="4" id="KW-0175">Coiled coil</keyword>
<dbReference type="SUPFAM" id="SSF52540">
    <property type="entry name" value="P-loop containing nucleoside triphosphate hydrolases"/>
    <property type="match status" value="1"/>
</dbReference>
<reference evidence="6" key="1">
    <citation type="submission" date="2022-10" db="EMBL/GenBank/DDBJ databases">
        <title>The WGS of Solirubrobacter ginsenosidimutans DSM 21036.</title>
        <authorList>
            <person name="Jiang Z."/>
        </authorList>
    </citation>
    <scope>NUCLEOTIDE SEQUENCE</scope>
    <source>
        <strain evidence="6">DSM 21036</strain>
    </source>
</reference>